<dbReference type="SUPFAM" id="SSF55729">
    <property type="entry name" value="Acyl-CoA N-acyltransferases (Nat)"/>
    <property type="match status" value="1"/>
</dbReference>
<dbReference type="EMBL" id="MKIN01000028">
    <property type="protein sequence ID" value="OLP47086.1"/>
    <property type="molecule type" value="Genomic_DNA"/>
</dbReference>
<name>A0A1Q8ZYH5_9HYPH</name>
<dbReference type="PROSITE" id="PS51186">
    <property type="entry name" value="GNAT"/>
    <property type="match status" value="1"/>
</dbReference>
<evidence type="ECO:0000313" key="4">
    <source>
        <dbReference type="Proteomes" id="UP000185598"/>
    </source>
</evidence>
<dbReference type="OrthoDB" id="5295305at2"/>
<reference evidence="3 4" key="1">
    <citation type="submission" date="2016-09" db="EMBL/GenBank/DDBJ databases">
        <title>Rhizobium oryziradicis sp. nov., isolated from the root of rice.</title>
        <authorList>
            <person name="Zhao J."/>
            <person name="Zhang X."/>
        </authorList>
    </citation>
    <scope>NUCLEOTIDE SEQUENCE [LARGE SCALE GENOMIC DNA]</scope>
    <source>
        <strain evidence="3 4">14971</strain>
    </source>
</reference>
<comment type="caution">
    <text evidence="3">The sequence shown here is derived from an EMBL/GenBank/DDBJ whole genome shotgun (WGS) entry which is preliminary data.</text>
</comment>
<sequence length="223" mass="25754">MNDLTNWNGVPAPEKLAMEGRYVRLEPLNVDTHGDQLFDAVSGPDAERLHRWLPDKVPEDRNAFQSWLVEKAASIDPLFFVVIDKETGRVVGRQALMDISTTHGCAEIGHILWGPGMAGTRLATEAFFLFADYIFQLGYRRYQWRCNSRNAPSRKAAERFGYKFEGVFRQNMVVKGENRDTAWFSIIDSEWEALRRGYLKWLEPENFEKGGHQRTPLRQAFQL</sequence>
<evidence type="ECO:0000259" key="1">
    <source>
        <dbReference type="PROSITE" id="PS51186"/>
    </source>
</evidence>
<dbReference type="InterPro" id="IPR051908">
    <property type="entry name" value="Ribosomal_N-acetyltransferase"/>
</dbReference>
<dbReference type="InterPro" id="IPR016181">
    <property type="entry name" value="Acyl_CoA_acyltransferase"/>
</dbReference>
<keyword evidence="4" id="KW-1185">Reference proteome</keyword>
<protein>
    <submittedName>
        <fullName evidence="3">GNAT family N-acetyltransferase</fullName>
    </submittedName>
    <submittedName>
        <fullName evidence="2">RimJ/RimL family protein N-acetyltransferase</fullName>
    </submittedName>
</protein>
<dbReference type="Pfam" id="PF13302">
    <property type="entry name" value="Acetyltransf_3"/>
    <property type="match status" value="1"/>
</dbReference>
<feature type="domain" description="N-acetyltransferase" evidence="1">
    <location>
        <begin position="36"/>
        <end position="180"/>
    </location>
</feature>
<dbReference type="RefSeq" id="WP_075617085.1">
    <property type="nucleotide sequence ID" value="NZ_JACIED010000003.1"/>
</dbReference>
<dbReference type="GO" id="GO:1990189">
    <property type="term" value="F:protein N-terminal-serine acetyltransferase activity"/>
    <property type="evidence" value="ECO:0007669"/>
    <property type="project" value="TreeGrafter"/>
</dbReference>
<dbReference type="PANTHER" id="PTHR43441">
    <property type="entry name" value="RIBOSOMAL-PROTEIN-SERINE ACETYLTRANSFERASE"/>
    <property type="match status" value="1"/>
</dbReference>
<dbReference type="Gene3D" id="3.40.630.30">
    <property type="match status" value="1"/>
</dbReference>
<reference evidence="2 5" key="2">
    <citation type="submission" date="2020-08" db="EMBL/GenBank/DDBJ databases">
        <title>Genomic Encyclopedia of Type Strains, Phase IV (KMG-IV): sequencing the most valuable type-strain genomes for metagenomic binning, comparative biology and taxonomic classification.</title>
        <authorList>
            <person name="Goeker M."/>
        </authorList>
    </citation>
    <scope>NUCLEOTIDE SEQUENCE [LARGE SCALE GENOMIC DNA]</scope>
    <source>
        <strain evidence="2 5">DSM 100021</strain>
    </source>
</reference>
<accession>A0A1Q8ZYH5</accession>
<dbReference type="GO" id="GO:0008999">
    <property type="term" value="F:protein-N-terminal-alanine acetyltransferase activity"/>
    <property type="evidence" value="ECO:0007669"/>
    <property type="project" value="TreeGrafter"/>
</dbReference>
<evidence type="ECO:0000313" key="2">
    <source>
        <dbReference type="EMBL" id="MBB4008072.1"/>
    </source>
</evidence>
<gene>
    <name evidence="3" type="ORF">BJF91_10305</name>
    <name evidence="2" type="ORF">GGQ71_002352</name>
</gene>
<dbReference type="Proteomes" id="UP000544107">
    <property type="component" value="Unassembled WGS sequence"/>
</dbReference>
<organism evidence="3 4">
    <name type="scientific">Allorhizobium taibaishanense</name>
    <dbReference type="NCBI Taxonomy" id="887144"/>
    <lineage>
        <taxon>Bacteria</taxon>
        <taxon>Pseudomonadati</taxon>
        <taxon>Pseudomonadota</taxon>
        <taxon>Alphaproteobacteria</taxon>
        <taxon>Hyphomicrobiales</taxon>
        <taxon>Rhizobiaceae</taxon>
        <taxon>Rhizobium/Agrobacterium group</taxon>
        <taxon>Allorhizobium</taxon>
    </lineage>
</organism>
<dbReference type="PANTHER" id="PTHR43441:SF2">
    <property type="entry name" value="FAMILY ACETYLTRANSFERASE, PUTATIVE (AFU_ORTHOLOGUE AFUA_7G00850)-RELATED"/>
    <property type="match status" value="1"/>
</dbReference>
<proteinExistence type="predicted"/>
<dbReference type="Proteomes" id="UP000185598">
    <property type="component" value="Unassembled WGS sequence"/>
</dbReference>
<dbReference type="EMBL" id="JACIED010000003">
    <property type="protein sequence ID" value="MBB4008072.1"/>
    <property type="molecule type" value="Genomic_DNA"/>
</dbReference>
<dbReference type="InterPro" id="IPR000182">
    <property type="entry name" value="GNAT_dom"/>
</dbReference>
<dbReference type="STRING" id="887144.BJF91_10305"/>
<evidence type="ECO:0000313" key="5">
    <source>
        <dbReference type="Proteomes" id="UP000544107"/>
    </source>
</evidence>
<evidence type="ECO:0000313" key="3">
    <source>
        <dbReference type="EMBL" id="OLP47086.1"/>
    </source>
</evidence>
<dbReference type="FunFam" id="3.40.630.30:FF:000047">
    <property type="entry name" value="Acetyltransferase, GNAT family"/>
    <property type="match status" value="1"/>
</dbReference>
<keyword evidence="3" id="KW-0808">Transferase</keyword>
<dbReference type="AlphaFoldDB" id="A0A1Q8ZYH5"/>